<dbReference type="InterPro" id="IPR051685">
    <property type="entry name" value="Ycf3/AcsC/BcsC/TPR_MFPF"/>
</dbReference>
<dbReference type="SUPFAM" id="SSF48452">
    <property type="entry name" value="TPR-like"/>
    <property type="match status" value="2"/>
</dbReference>
<dbReference type="PANTHER" id="PTHR44943:SF8">
    <property type="entry name" value="TPR REPEAT-CONTAINING PROTEIN MJ0263"/>
    <property type="match status" value="1"/>
</dbReference>
<reference evidence="5 6" key="1">
    <citation type="submission" date="2023-12" db="EMBL/GenBank/DDBJ databases">
        <title>Genome sequencing and assembly of bacterial species from a model synthetic community.</title>
        <authorList>
            <person name="Hogle S.L."/>
        </authorList>
    </citation>
    <scope>NUCLEOTIDE SEQUENCE [LARGE SCALE GENOMIC DNA]</scope>
    <source>
        <strain evidence="5 6">HAMBI_3031</strain>
    </source>
</reference>
<protein>
    <submittedName>
        <fullName evidence="5">Tetratricopeptide repeat protein</fullName>
    </submittedName>
</protein>
<dbReference type="Gene3D" id="1.25.40.10">
    <property type="entry name" value="Tetratricopeptide repeat domain"/>
    <property type="match status" value="3"/>
</dbReference>
<name>A0ABZ0W9L9_9BACT</name>
<accession>A0ABZ0W9L9</accession>
<dbReference type="PROSITE" id="PS50005">
    <property type="entry name" value="TPR"/>
    <property type="match status" value="5"/>
</dbReference>
<evidence type="ECO:0000256" key="3">
    <source>
        <dbReference type="PROSITE-ProRule" id="PRU00339"/>
    </source>
</evidence>
<sequence>MRDFSQHDEEKDQELDELLQRYENLRKGRSSSYLEEEAFEKIIEYFESQEQYIKAFQAVEIATEQFPYSASLLIKKADLLLNRRQYDEALALLEQAAIFDNSNIDIYILKTEAFLALDRQEDAVALLNEALELFEGEDRVELLFELADVYDDYEDFDKVFDCLKEILQQEPDNEEALYKICFWTDYTGRNAESIEIHRRIIDEYPYNELAWFNLGAAFQGIKLYEKAIDAYQYALVIDEKMDYAYRNIGDAYIRLRKYKDAIESLEKVLELSKPEDVIYEAIGYCYEKMKNYAQARFYYRKASHLNPEVGYLAYKMAFTYYKEEKYELCIKQLDTALKLKRNKAEYNILMGECKMQLGFTKEAIQYFTNVVRLKPKSAIGWEALIKCLYDAGYYEEALKQLDNAVMMTKNKPVFTYYKALLYFVMGKRKEALLHLEEALTEAPAQLKKIIQINPSMLQHQQVADLILKYKKRKSNK</sequence>
<keyword evidence="6" id="KW-1185">Reference proteome</keyword>
<keyword evidence="2 3" id="KW-0802">TPR repeat</keyword>
<dbReference type="EMBL" id="CP139960">
    <property type="protein sequence ID" value="WQD39978.1"/>
    <property type="molecule type" value="Genomic_DNA"/>
</dbReference>
<feature type="repeat" description="TPR" evidence="3">
    <location>
        <begin position="344"/>
        <end position="377"/>
    </location>
</feature>
<evidence type="ECO:0000313" key="5">
    <source>
        <dbReference type="EMBL" id="WQD39978.1"/>
    </source>
</evidence>
<dbReference type="InterPro" id="IPR019734">
    <property type="entry name" value="TPR_rpt"/>
</dbReference>
<evidence type="ECO:0000313" key="6">
    <source>
        <dbReference type="Proteomes" id="UP001325680"/>
    </source>
</evidence>
<feature type="repeat" description="TPR" evidence="3">
    <location>
        <begin position="242"/>
        <end position="275"/>
    </location>
</feature>
<dbReference type="SMART" id="SM00028">
    <property type="entry name" value="TPR"/>
    <property type="match status" value="10"/>
</dbReference>
<evidence type="ECO:0000259" key="4">
    <source>
        <dbReference type="Pfam" id="PF25063"/>
    </source>
</evidence>
<gene>
    <name evidence="5" type="ORF">U0035_07460</name>
</gene>
<feature type="repeat" description="TPR" evidence="3">
    <location>
        <begin position="140"/>
        <end position="173"/>
    </location>
</feature>
<keyword evidence="1" id="KW-0677">Repeat</keyword>
<dbReference type="Pfam" id="PF25063">
    <property type="entry name" value="ARM_TT21_C"/>
    <property type="match status" value="1"/>
</dbReference>
<dbReference type="Proteomes" id="UP001325680">
    <property type="component" value="Chromosome"/>
</dbReference>
<organism evidence="5 6">
    <name type="scientific">Niabella yanshanensis</name>
    <dbReference type="NCBI Taxonomy" id="577386"/>
    <lineage>
        <taxon>Bacteria</taxon>
        <taxon>Pseudomonadati</taxon>
        <taxon>Bacteroidota</taxon>
        <taxon>Chitinophagia</taxon>
        <taxon>Chitinophagales</taxon>
        <taxon>Chitinophagaceae</taxon>
        <taxon>Niabella</taxon>
    </lineage>
</organism>
<feature type="domain" description="Tetratricopeptide repeat protein 21A/21B C-terminal ARM" evidence="4">
    <location>
        <begin position="226"/>
        <end position="338"/>
    </location>
</feature>
<dbReference type="RefSeq" id="WP_114789373.1">
    <property type="nucleotide sequence ID" value="NZ_CP139960.1"/>
</dbReference>
<evidence type="ECO:0000256" key="2">
    <source>
        <dbReference type="ARBA" id="ARBA00022803"/>
    </source>
</evidence>
<dbReference type="PANTHER" id="PTHR44943">
    <property type="entry name" value="CELLULOSE SYNTHASE OPERON PROTEIN C"/>
    <property type="match status" value="1"/>
</dbReference>
<proteinExistence type="predicted"/>
<evidence type="ECO:0000256" key="1">
    <source>
        <dbReference type="ARBA" id="ARBA00022737"/>
    </source>
</evidence>
<feature type="repeat" description="TPR" evidence="3">
    <location>
        <begin position="276"/>
        <end position="309"/>
    </location>
</feature>
<dbReference type="Pfam" id="PF13432">
    <property type="entry name" value="TPR_16"/>
    <property type="match status" value="2"/>
</dbReference>
<dbReference type="PROSITE" id="PS50293">
    <property type="entry name" value="TPR_REGION"/>
    <property type="match status" value="1"/>
</dbReference>
<feature type="repeat" description="TPR" evidence="3">
    <location>
        <begin position="208"/>
        <end position="241"/>
    </location>
</feature>
<dbReference type="InterPro" id="IPR011990">
    <property type="entry name" value="TPR-like_helical_dom_sf"/>
</dbReference>
<dbReference type="InterPro" id="IPR056834">
    <property type="entry name" value="ARM_TT21_C"/>
</dbReference>